<dbReference type="NCBIfam" id="TIGR02241">
    <property type="entry name" value="conserved hypothetical phage tail region protein"/>
    <property type="match status" value="1"/>
</dbReference>
<organism evidence="1 2">
    <name type="scientific">Streptomyces yaizuensis</name>
    <dbReference type="NCBI Taxonomy" id="2989713"/>
    <lineage>
        <taxon>Bacteria</taxon>
        <taxon>Bacillati</taxon>
        <taxon>Actinomycetota</taxon>
        <taxon>Actinomycetes</taxon>
        <taxon>Kitasatosporales</taxon>
        <taxon>Streptomycetaceae</taxon>
        <taxon>Streptomyces</taxon>
    </lineage>
</organism>
<dbReference type="Pfam" id="PF06841">
    <property type="entry name" value="Phage_T4_gp19"/>
    <property type="match status" value="1"/>
</dbReference>
<gene>
    <name evidence="1" type="ORF">SYYSPA8_13280</name>
</gene>
<reference evidence="1 2" key="1">
    <citation type="submission" date="2022-10" db="EMBL/GenBank/DDBJ databases">
        <title>Draft genome sequence of Streptomyces sp. YSPA8.</title>
        <authorList>
            <person name="Moriuchi R."/>
            <person name="Dohra H."/>
            <person name="Yamamura H."/>
            <person name="Kodani S."/>
        </authorList>
    </citation>
    <scope>NUCLEOTIDE SEQUENCE [LARGE SCALE GENOMIC DNA]</scope>
    <source>
        <strain evidence="1 2">YSPA8</strain>
    </source>
</reference>
<dbReference type="InterPro" id="IPR011747">
    <property type="entry name" value="CHP02241"/>
</dbReference>
<name>A0ABQ5NY28_9ACTN</name>
<dbReference type="PANTHER" id="PTHR38009:SF1">
    <property type="entry name" value="CONSERVED HYPOTHETICAL PHAGE TAIL PROTEIN"/>
    <property type="match status" value="1"/>
</dbReference>
<dbReference type="EMBL" id="BSBI01000004">
    <property type="protein sequence ID" value="GLF95275.1"/>
    <property type="molecule type" value="Genomic_DNA"/>
</dbReference>
<protein>
    <submittedName>
        <fullName evidence="1">Phage tail protein</fullName>
    </submittedName>
</protein>
<dbReference type="RefSeq" id="WP_323447316.1">
    <property type="nucleotide sequence ID" value="NZ_BSBI01000004.1"/>
</dbReference>
<proteinExistence type="predicted"/>
<comment type="caution">
    <text evidence="1">The sequence shown here is derived from an EMBL/GenBank/DDBJ whole genome shotgun (WGS) entry which is preliminary data.</text>
</comment>
<dbReference type="InterPro" id="IPR010667">
    <property type="entry name" value="Phage_T4_Gp19"/>
</dbReference>
<evidence type="ECO:0000313" key="2">
    <source>
        <dbReference type="Proteomes" id="UP001291653"/>
    </source>
</evidence>
<sequence>MALDPFATTSMFHVSIGGLSLGDFSGCSGLGCEIETETRHEGGVNGHARRFPSRIGYPNIVLTRPLSRASALIWVWLESQTVRVVRSSAAITALAPDRTPILVWGLTGVLPCRWNGPAFDVGHSQPAVETLELSHEGFLEVTAP</sequence>
<accession>A0ABQ5NY28</accession>
<evidence type="ECO:0000313" key="1">
    <source>
        <dbReference type="EMBL" id="GLF95275.1"/>
    </source>
</evidence>
<dbReference type="Proteomes" id="UP001291653">
    <property type="component" value="Unassembled WGS sequence"/>
</dbReference>
<dbReference type="PANTHER" id="PTHR38009">
    <property type="entry name" value="CONSERVED HYPOTHETICAL PHAGE TAIL PROTEIN"/>
    <property type="match status" value="1"/>
</dbReference>
<keyword evidence="2" id="KW-1185">Reference proteome</keyword>